<dbReference type="RefSeq" id="WP_342756274.1">
    <property type="nucleotide sequence ID" value="NZ_CP146256.1"/>
</dbReference>
<dbReference type="CDD" id="cd01672">
    <property type="entry name" value="TMPK"/>
    <property type="match status" value="1"/>
</dbReference>
<dbReference type="Gene3D" id="3.40.50.300">
    <property type="entry name" value="P-loop containing nucleotide triphosphate hydrolases"/>
    <property type="match status" value="1"/>
</dbReference>
<dbReference type="GO" id="GO:0004798">
    <property type="term" value="F:dTMP kinase activity"/>
    <property type="evidence" value="ECO:0007669"/>
    <property type="project" value="UniProtKB-EC"/>
</dbReference>
<evidence type="ECO:0000256" key="4">
    <source>
        <dbReference type="ARBA" id="ARBA00022679"/>
    </source>
</evidence>
<evidence type="ECO:0000256" key="9">
    <source>
        <dbReference type="ARBA" id="ARBA00048743"/>
    </source>
</evidence>
<dbReference type="InterPro" id="IPR039430">
    <property type="entry name" value="Thymidylate_kin-like_dom"/>
</dbReference>
<keyword evidence="4 10" id="KW-0808">Transferase</keyword>
<evidence type="ECO:0000256" key="10">
    <source>
        <dbReference type="HAMAP-Rule" id="MF_00165"/>
    </source>
</evidence>
<dbReference type="HAMAP" id="MF_00165">
    <property type="entry name" value="Thymidylate_kinase"/>
    <property type="match status" value="1"/>
</dbReference>
<dbReference type="NCBIfam" id="TIGR00041">
    <property type="entry name" value="DTMP_kinase"/>
    <property type="match status" value="1"/>
</dbReference>
<dbReference type="PANTHER" id="PTHR10344">
    <property type="entry name" value="THYMIDYLATE KINASE"/>
    <property type="match status" value="1"/>
</dbReference>
<gene>
    <name evidence="10 12" type="primary">tmk</name>
    <name evidence="12" type="ORF">V6984_14210</name>
</gene>
<evidence type="ECO:0000256" key="1">
    <source>
        <dbReference type="ARBA" id="ARBA00009776"/>
    </source>
</evidence>
<evidence type="ECO:0000256" key="3">
    <source>
        <dbReference type="ARBA" id="ARBA00017144"/>
    </source>
</evidence>
<dbReference type="Pfam" id="PF02223">
    <property type="entry name" value="Thymidylate_kin"/>
    <property type="match status" value="1"/>
</dbReference>
<keyword evidence="8 10" id="KW-0067">ATP-binding</keyword>
<evidence type="ECO:0000256" key="7">
    <source>
        <dbReference type="ARBA" id="ARBA00022777"/>
    </source>
</evidence>
<evidence type="ECO:0000256" key="6">
    <source>
        <dbReference type="ARBA" id="ARBA00022741"/>
    </source>
</evidence>
<proteinExistence type="inferred from homology"/>
<evidence type="ECO:0000256" key="8">
    <source>
        <dbReference type="ARBA" id="ARBA00022840"/>
    </source>
</evidence>
<organism evidence="12 13">
    <name type="scientific">Kineothrix sedimenti</name>
    <dbReference type="NCBI Taxonomy" id="3123317"/>
    <lineage>
        <taxon>Bacteria</taxon>
        <taxon>Bacillati</taxon>
        <taxon>Bacillota</taxon>
        <taxon>Clostridia</taxon>
        <taxon>Lachnospirales</taxon>
        <taxon>Lachnospiraceae</taxon>
        <taxon>Kineothrix</taxon>
    </lineage>
</organism>
<dbReference type="EMBL" id="CP146256">
    <property type="protein sequence ID" value="XAH72660.1"/>
    <property type="molecule type" value="Genomic_DNA"/>
</dbReference>
<reference evidence="12 13" key="1">
    <citation type="submission" date="2024-02" db="EMBL/GenBank/DDBJ databases">
        <title>Bacterial strain from lacustrine sediment.</title>
        <authorList>
            <person name="Petit C."/>
            <person name="Fadhlaoui K."/>
        </authorList>
    </citation>
    <scope>NUCLEOTIDE SEQUENCE [LARGE SCALE GENOMIC DNA]</scope>
    <source>
        <strain evidence="12 13">IPX-CK</strain>
    </source>
</reference>
<comment type="function">
    <text evidence="10">Phosphorylation of dTMP to form dTDP in both de novo and salvage pathways of dTTP synthesis.</text>
</comment>
<keyword evidence="6 10" id="KW-0547">Nucleotide-binding</keyword>
<keyword evidence="13" id="KW-1185">Reference proteome</keyword>
<dbReference type="InterPro" id="IPR027417">
    <property type="entry name" value="P-loop_NTPase"/>
</dbReference>
<comment type="catalytic activity">
    <reaction evidence="9 10">
        <text>dTMP + ATP = dTDP + ADP</text>
        <dbReference type="Rhea" id="RHEA:13517"/>
        <dbReference type="ChEBI" id="CHEBI:30616"/>
        <dbReference type="ChEBI" id="CHEBI:58369"/>
        <dbReference type="ChEBI" id="CHEBI:63528"/>
        <dbReference type="ChEBI" id="CHEBI:456216"/>
        <dbReference type="EC" id="2.7.4.9"/>
    </reaction>
</comment>
<keyword evidence="5 10" id="KW-0545">Nucleotide biosynthesis</keyword>
<keyword evidence="7 10" id="KW-0418">Kinase</keyword>
<accession>A0ABZ3ESY8</accession>
<dbReference type="InterPro" id="IPR018094">
    <property type="entry name" value="Thymidylate_kinase"/>
</dbReference>
<comment type="similarity">
    <text evidence="1 10">Belongs to the thymidylate kinase family.</text>
</comment>
<protein>
    <recommendedName>
        <fullName evidence="3 10">Thymidylate kinase</fullName>
        <ecNumber evidence="2 10">2.7.4.9</ecNumber>
    </recommendedName>
    <alternativeName>
        <fullName evidence="10">dTMP kinase</fullName>
    </alternativeName>
</protein>
<evidence type="ECO:0000256" key="5">
    <source>
        <dbReference type="ARBA" id="ARBA00022727"/>
    </source>
</evidence>
<name>A0ABZ3ESY8_9FIRM</name>
<evidence type="ECO:0000313" key="12">
    <source>
        <dbReference type="EMBL" id="XAH72660.1"/>
    </source>
</evidence>
<dbReference type="Proteomes" id="UP001451571">
    <property type="component" value="Chromosome"/>
</dbReference>
<feature type="domain" description="Thymidylate kinase-like" evidence="11">
    <location>
        <begin position="13"/>
        <end position="173"/>
    </location>
</feature>
<evidence type="ECO:0000256" key="2">
    <source>
        <dbReference type="ARBA" id="ARBA00012980"/>
    </source>
</evidence>
<comment type="caution">
    <text evidence="10">Lacks conserved residue(s) required for the propagation of feature annotation.</text>
</comment>
<dbReference type="EC" id="2.7.4.9" evidence="2 10"/>
<dbReference type="PANTHER" id="PTHR10344:SF4">
    <property type="entry name" value="UMP-CMP KINASE 2, MITOCHONDRIAL"/>
    <property type="match status" value="1"/>
</dbReference>
<evidence type="ECO:0000313" key="13">
    <source>
        <dbReference type="Proteomes" id="UP001451571"/>
    </source>
</evidence>
<dbReference type="SUPFAM" id="SSF52540">
    <property type="entry name" value="P-loop containing nucleoside triphosphate hydrolases"/>
    <property type="match status" value="1"/>
</dbReference>
<sequence length="205" mass="23038">MKINDLKGKFIAIDGPNGVGKSTLLAGVKSKLEELGYEVYFTKEPSETQLGNYTREYAENHGGLELACLVAANRYEHLSIEIIPNLENGKIVVSDRYLLSSLILQRMDGVSEEFILSVNHDVILPDLQITICADEDIIQKRLSERSILTRFEEGNQTLKELNYMKLGVQTLIKIGVNVLSVVNNDRPDVNIETIVNHIINLKEKQ</sequence>
<evidence type="ECO:0000259" key="11">
    <source>
        <dbReference type="Pfam" id="PF02223"/>
    </source>
</evidence>